<dbReference type="Gene3D" id="1.10.1520.10">
    <property type="entry name" value="Ribonuclease III domain"/>
    <property type="match status" value="2"/>
</dbReference>
<dbReference type="GO" id="GO:0005737">
    <property type="term" value="C:cytoplasm"/>
    <property type="evidence" value="ECO:0007669"/>
    <property type="project" value="TreeGrafter"/>
</dbReference>
<evidence type="ECO:0000259" key="11">
    <source>
        <dbReference type="PROSITE" id="PS51327"/>
    </source>
</evidence>
<feature type="domain" description="Helicase C-terminal" evidence="10">
    <location>
        <begin position="384"/>
        <end position="560"/>
    </location>
</feature>
<dbReference type="Proteomes" id="UP000076871">
    <property type="component" value="Unassembled WGS sequence"/>
</dbReference>
<dbReference type="InterPro" id="IPR000999">
    <property type="entry name" value="RNase_III_dom"/>
</dbReference>
<dbReference type="Pfam" id="PF00270">
    <property type="entry name" value="DEAD"/>
    <property type="match status" value="1"/>
</dbReference>
<dbReference type="Gene3D" id="3.30.160.380">
    <property type="entry name" value="Dicer dimerisation domain"/>
    <property type="match status" value="1"/>
</dbReference>
<dbReference type="Pfam" id="PF00271">
    <property type="entry name" value="Helicase_C"/>
    <property type="match status" value="1"/>
</dbReference>
<feature type="region of interest" description="Disordered" evidence="7">
    <location>
        <begin position="1472"/>
        <end position="1498"/>
    </location>
</feature>
<dbReference type="SMART" id="SM00490">
    <property type="entry name" value="HELICc"/>
    <property type="match status" value="1"/>
</dbReference>
<sequence>MGDAGRTARTSPVMRTRGYQQELLEESLRENIIIALDTGSGKTHIAVLRMKLETERQASRVSWFLAPTVALVEQQYTVIDEAIPVAVGMISGASEPNQWKDAVLWQTLLATHRIIVSTPQVLLDALLHGYIDLGRDIALMVFDEAHHATAKHPYNMIMQQFYLALPRRFSSVTSADRVRPAILGLTASPIYGGNVELSFEALERNLDCTIRSSRMNRDELAQHVHRPVFKHVLYAAPEYDYESIPSRNCHALQAVVDSMNIENDPYVRTLRAQLNRLQPGDERRRVDQTLSKTIHKQDTFTHRGLKDFARTAAEICMDLGEWAADWYVIKVIEQAQRAANPYNNIMTSWKESEKKYLLEVLSRVQLTPVSYHPSDIRASLKVWALVNTLVAEEADFRSEEELYSGLVFVTRRDAVIALAELLERLPETAQLFRVGCLLGSSASTRRHSFLDITREMVRETHKQTLSELRSGEKNLIIATAVAEEGLDIQACGSVIRFDLPNNVVAWAQSRGRARRRRSSFILMFQDDSSHQKQILQWEDAERRMMALYTDPSRVARQDEEEDEEDGDLKYTVASTGATLTLDSVTSHLNHFCSVLPNASYSGQYAVYDLDPPDYPEDWHSQQDRARGMPPYEGPWGATVTLPRSMPKEFRVYSTDRVHKTKRSAQRHAAFKAYVALHQAGLVNDNLLPLTSAIEPDHGEEVKLLIKEIEKRAGLEKVPLQMNPWAPTREGEKWWRTELVIEGLPPLHMLTKNAISELNDNLAVYVPGMGAVPIHLHPLGDFMHDEEYLERARIFTRRIFACRHHGRMKPDNTSFAYLFLPQKTGKHEPAWEERRAWMLKRMDSSEVRRLETLDRVNAGVFGQRFGYPDDVGLVRSNQKVDKPMRFLRWCHGPLGANEVKEILERYEGYVDGGIKYPVLQAMPLPRRTDFTQPLDTETQGLSRDEPEYLLPELAIVDLLSHDDFQYALLMPSVLRLLARSLTVSSFRENLLVGSPAYRTSLSLLKTALTAPVSEVREHYQRLETLGDCVLKYVVSIQLFADHPIWHEGYLARRKDHAVSNVQLAKAAISKKLYNWVIRDRFSPKKWRPWYLDDEEVFVVEEEQITDEIAVPAANETKKRKKTQELSTKVLADVVEALLGAAYEHDGFDLAVDCVVVFGLGLTWKKIPEHIDAILQTVEHIDNPPPQLALVEEMLGYTFTRKALLIQALTHASYAGELETMSYERLEFLGDCTLDMIVTDYLYHAPGKKFKPGYMHLYKESLVNQHLLAYFCLKTHTAISSEMPSWTPSAGVSVASQQHEIGLWRCLLHSSNQILRDQEVATTRFEKASSAIHEALKTGMIYPWAALTSLQAPKFFSDMVESLLGAVFIDSMGNLDAVRGVLRTLGFIDLMERIVQDEVDVLHPVSRLAIWVHTQEIDHELELDIQKTGGNVSCTVVIDGEEIVTETRKYHSKASEIEARFAAAEKAIKKLHVLPVDEEEEEEDAEEEDEGWGNVPEYDW</sequence>
<evidence type="ECO:0000256" key="2">
    <source>
        <dbReference type="ARBA" id="ARBA00022741"/>
    </source>
</evidence>
<dbReference type="SUPFAM" id="SSF69065">
    <property type="entry name" value="RNase III domain-like"/>
    <property type="match status" value="2"/>
</dbReference>
<protein>
    <submittedName>
        <fullName evidence="12">p-loop containing nucleoside triphosphate hydrolase protein</fullName>
    </submittedName>
</protein>
<keyword evidence="1" id="KW-0677">Repeat</keyword>
<keyword evidence="4" id="KW-0347">Helicase</keyword>
<dbReference type="STRING" id="1314785.A0A165FP28"/>
<evidence type="ECO:0000256" key="4">
    <source>
        <dbReference type="ARBA" id="ARBA00022806"/>
    </source>
</evidence>
<evidence type="ECO:0000259" key="10">
    <source>
        <dbReference type="PROSITE" id="PS51194"/>
    </source>
</evidence>
<feature type="compositionally biased region" description="Acidic residues" evidence="7">
    <location>
        <begin position="1474"/>
        <end position="1489"/>
    </location>
</feature>
<evidence type="ECO:0000256" key="3">
    <source>
        <dbReference type="ARBA" id="ARBA00022801"/>
    </source>
</evidence>
<dbReference type="SMART" id="SM00487">
    <property type="entry name" value="DEXDc"/>
    <property type="match status" value="1"/>
</dbReference>
<name>A0A165FP28_9APHY</name>
<evidence type="ECO:0000256" key="7">
    <source>
        <dbReference type="SAM" id="MobiDB-lite"/>
    </source>
</evidence>
<feature type="domain" description="Helicase ATP-binding" evidence="9">
    <location>
        <begin position="23"/>
        <end position="207"/>
    </location>
</feature>
<dbReference type="GO" id="GO:0005524">
    <property type="term" value="F:ATP binding"/>
    <property type="evidence" value="ECO:0007669"/>
    <property type="project" value="UniProtKB-KW"/>
</dbReference>
<dbReference type="InterPro" id="IPR027417">
    <property type="entry name" value="P-loop_NTPase"/>
</dbReference>
<dbReference type="OrthoDB" id="416741at2759"/>
<evidence type="ECO:0000256" key="5">
    <source>
        <dbReference type="ARBA" id="ARBA00022840"/>
    </source>
</evidence>
<feature type="domain" description="Dicer dsRNA-binding fold" evidence="11">
    <location>
        <begin position="584"/>
        <end position="696"/>
    </location>
</feature>
<dbReference type="Pfam" id="PF03368">
    <property type="entry name" value="Dicer_dimer"/>
    <property type="match status" value="1"/>
</dbReference>
<dbReference type="PROSITE" id="PS50142">
    <property type="entry name" value="RNASE_3_2"/>
    <property type="match status" value="2"/>
</dbReference>
<reference evidence="12 13" key="1">
    <citation type="journal article" date="2016" name="Mol. Biol. Evol.">
        <title>Comparative Genomics of Early-Diverging Mushroom-Forming Fungi Provides Insights into the Origins of Lignocellulose Decay Capabilities.</title>
        <authorList>
            <person name="Nagy L.G."/>
            <person name="Riley R."/>
            <person name="Tritt A."/>
            <person name="Adam C."/>
            <person name="Daum C."/>
            <person name="Floudas D."/>
            <person name="Sun H."/>
            <person name="Yadav J.S."/>
            <person name="Pangilinan J."/>
            <person name="Larsson K.H."/>
            <person name="Matsuura K."/>
            <person name="Barry K."/>
            <person name="Labutti K."/>
            <person name="Kuo R."/>
            <person name="Ohm R.A."/>
            <person name="Bhattacharya S.S."/>
            <person name="Shirouzu T."/>
            <person name="Yoshinaga Y."/>
            <person name="Martin F.M."/>
            <person name="Grigoriev I.V."/>
            <person name="Hibbett D.S."/>
        </authorList>
    </citation>
    <scope>NUCLEOTIDE SEQUENCE [LARGE SCALE GENOMIC DNA]</scope>
    <source>
        <strain evidence="12 13">93-53</strain>
    </source>
</reference>
<dbReference type="GO" id="GO:0030422">
    <property type="term" value="P:siRNA processing"/>
    <property type="evidence" value="ECO:0007669"/>
    <property type="project" value="TreeGrafter"/>
</dbReference>
<accession>A0A165FP28</accession>
<evidence type="ECO:0000259" key="8">
    <source>
        <dbReference type="PROSITE" id="PS50142"/>
    </source>
</evidence>
<evidence type="ECO:0000313" key="12">
    <source>
        <dbReference type="EMBL" id="KZT09260.1"/>
    </source>
</evidence>
<dbReference type="Gene3D" id="3.40.50.300">
    <property type="entry name" value="P-loop containing nucleotide triphosphate hydrolases"/>
    <property type="match status" value="2"/>
</dbReference>
<dbReference type="GO" id="GO:0003723">
    <property type="term" value="F:RNA binding"/>
    <property type="evidence" value="ECO:0007669"/>
    <property type="project" value="UniProtKB-UniRule"/>
</dbReference>
<dbReference type="PROSITE" id="PS51194">
    <property type="entry name" value="HELICASE_CTER"/>
    <property type="match status" value="1"/>
</dbReference>
<dbReference type="InterPro" id="IPR005034">
    <property type="entry name" value="Dicer_dimerisation"/>
</dbReference>
<dbReference type="InParanoid" id="A0A165FP28"/>
<dbReference type="EMBL" id="KV427612">
    <property type="protein sequence ID" value="KZT09260.1"/>
    <property type="molecule type" value="Genomic_DNA"/>
</dbReference>
<proteinExistence type="inferred from homology"/>
<dbReference type="CDD" id="cd18034">
    <property type="entry name" value="DEXHc_dicer"/>
    <property type="match status" value="1"/>
</dbReference>
<evidence type="ECO:0000256" key="6">
    <source>
        <dbReference type="PROSITE-ProRule" id="PRU00657"/>
    </source>
</evidence>
<dbReference type="InterPro" id="IPR014001">
    <property type="entry name" value="Helicase_ATP-bd"/>
</dbReference>
<dbReference type="GO" id="GO:0004386">
    <property type="term" value="F:helicase activity"/>
    <property type="evidence" value="ECO:0007669"/>
    <property type="project" value="UniProtKB-KW"/>
</dbReference>
<keyword evidence="3 12" id="KW-0378">Hydrolase</keyword>
<dbReference type="GO" id="GO:0004525">
    <property type="term" value="F:ribonuclease III activity"/>
    <property type="evidence" value="ECO:0007669"/>
    <property type="project" value="InterPro"/>
</dbReference>
<comment type="similarity">
    <text evidence="6">Belongs to the helicase family. Dicer subfamily.</text>
</comment>
<dbReference type="Pfam" id="PF00636">
    <property type="entry name" value="Ribonuclease_3"/>
    <property type="match status" value="2"/>
</dbReference>
<dbReference type="RefSeq" id="XP_040767000.1">
    <property type="nucleotide sequence ID" value="XM_040902881.1"/>
</dbReference>
<gene>
    <name evidence="12" type="ORF">LAESUDRAFT_545822</name>
</gene>
<dbReference type="GeneID" id="63819912"/>
<evidence type="ECO:0000259" key="9">
    <source>
        <dbReference type="PROSITE" id="PS51192"/>
    </source>
</evidence>
<dbReference type="SUPFAM" id="SSF52540">
    <property type="entry name" value="P-loop containing nucleoside triphosphate hydrolases"/>
    <property type="match status" value="1"/>
</dbReference>
<dbReference type="InterPro" id="IPR001650">
    <property type="entry name" value="Helicase_C-like"/>
</dbReference>
<organism evidence="12 13">
    <name type="scientific">Laetiporus sulphureus 93-53</name>
    <dbReference type="NCBI Taxonomy" id="1314785"/>
    <lineage>
        <taxon>Eukaryota</taxon>
        <taxon>Fungi</taxon>
        <taxon>Dikarya</taxon>
        <taxon>Basidiomycota</taxon>
        <taxon>Agaricomycotina</taxon>
        <taxon>Agaricomycetes</taxon>
        <taxon>Polyporales</taxon>
        <taxon>Laetiporus</taxon>
    </lineage>
</organism>
<dbReference type="PANTHER" id="PTHR14950">
    <property type="entry name" value="DICER-RELATED"/>
    <property type="match status" value="1"/>
</dbReference>
<evidence type="ECO:0000313" key="13">
    <source>
        <dbReference type="Proteomes" id="UP000076871"/>
    </source>
</evidence>
<dbReference type="InterPro" id="IPR038248">
    <property type="entry name" value="Dicer_dimer_sf"/>
</dbReference>
<keyword evidence="13" id="KW-1185">Reference proteome</keyword>
<dbReference type="PROSITE" id="PS51192">
    <property type="entry name" value="HELICASE_ATP_BIND_1"/>
    <property type="match status" value="1"/>
</dbReference>
<keyword evidence="2" id="KW-0547">Nucleotide-binding</keyword>
<dbReference type="PROSITE" id="PS51327">
    <property type="entry name" value="DICER_DSRBF"/>
    <property type="match status" value="1"/>
</dbReference>
<feature type="domain" description="RNase III" evidence="8">
    <location>
        <begin position="982"/>
        <end position="1145"/>
    </location>
</feature>
<keyword evidence="6" id="KW-0694">RNA-binding</keyword>
<keyword evidence="5" id="KW-0067">ATP-binding</keyword>
<dbReference type="PANTHER" id="PTHR14950:SF37">
    <property type="entry name" value="ENDORIBONUCLEASE DICER"/>
    <property type="match status" value="1"/>
</dbReference>
<feature type="domain" description="RNase III" evidence="8">
    <location>
        <begin position="1186"/>
        <end position="1370"/>
    </location>
</feature>
<dbReference type="CDD" id="cd00593">
    <property type="entry name" value="RIBOc"/>
    <property type="match status" value="2"/>
</dbReference>
<evidence type="ECO:0000256" key="1">
    <source>
        <dbReference type="ARBA" id="ARBA00022737"/>
    </source>
</evidence>
<dbReference type="InterPro" id="IPR011545">
    <property type="entry name" value="DEAD/DEAH_box_helicase_dom"/>
</dbReference>
<dbReference type="GO" id="GO:0005634">
    <property type="term" value="C:nucleus"/>
    <property type="evidence" value="ECO:0007669"/>
    <property type="project" value="TreeGrafter"/>
</dbReference>
<dbReference type="SMART" id="SM00535">
    <property type="entry name" value="RIBOc"/>
    <property type="match status" value="2"/>
</dbReference>
<dbReference type="InterPro" id="IPR036389">
    <property type="entry name" value="RNase_III_sf"/>
</dbReference>